<dbReference type="Pfam" id="PF01850">
    <property type="entry name" value="PIN"/>
    <property type="match status" value="1"/>
</dbReference>
<feature type="domain" description="PIN" evidence="1">
    <location>
        <begin position="8"/>
        <end position="120"/>
    </location>
</feature>
<proteinExistence type="predicted"/>
<dbReference type="InterPro" id="IPR002716">
    <property type="entry name" value="PIN_dom"/>
</dbReference>
<organism evidence="2 3">
    <name type="scientific">Zestosphaera tikiterensis</name>
    <dbReference type="NCBI Taxonomy" id="1973259"/>
    <lineage>
        <taxon>Archaea</taxon>
        <taxon>Thermoproteota</taxon>
        <taxon>Thermoprotei</taxon>
        <taxon>Desulfurococcales</taxon>
        <taxon>Desulfurococcaceae</taxon>
        <taxon>Zestosphaera</taxon>
    </lineage>
</organism>
<comment type="caution">
    <text evidence="2">The sequence shown here is derived from an EMBL/GenBank/DDBJ whole genome shotgun (WGS) entry which is preliminary data.</text>
</comment>
<dbReference type="AlphaFoldDB" id="A0A2R7Y4V7"/>
<gene>
    <name evidence="2" type="ORF">B7O98_07630</name>
</gene>
<name>A0A2R7Y4V7_9CREN</name>
<accession>A0A2R7Y4V7</accession>
<dbReference type="InterPro" id="IPR029060">
    <property type="entry name" value="PIN-like_dom_sf"/>
</dbReference>
<reference evidence="2 3" key="1">
    <citation type="journal article" date="2018" name="Syst. Appl. Microbiol.">
        <title>A new symbiotic nanoarchaeote (Candidatus Nanoclepta minutus) and its host (Zestosphaera tikiterensis gen. nov., sp. nov.) from a New Zealand hot spring.</title>
        <authorList>
            <person name="St John E."/>
            <person name="Liu Y."/>
            <person name="Podar M."/>
            <person name="Stott M.B."/>
            <person name="Meneghin J."/>
            <person name="Chen Z."/>
            <person name="Lagutin K."/>
            <person name="Mitchell K."/>
            <person name="Reysenbach A.L."/>
        </authorList>
    </citation>
    <scope>NUCLEOTIDE SEQUENCE [LARGE SCALE GENOMIC DNA]</scope>
    <source>
        <strain evidence="2">NZ3</strain>
    </source>
</reference>
<dbReference type="SUPFAM" id="SSF88723">
    <property type="entry name" value="PIN domain-like"/>
    <property type="match status" value="1"/>
</dbReference>
<sequence>MELPEKLVLDTSVLVEFIITKSPFRKTIAELFAKAERGDVDLYVNTVTLAETFYIVARVYRIAGIDDPNKEAENFITWITSNVNVVNIDVRLSKSAGELKKRLGIALPDCLLIASASAIGDASPRF</sequence>
<dbReference type="Proteomes" id="UP000244093">
    <property type="component" value="Unassembled WGS sequence"/>
</dbReference>
<evidence type="ECO:0000259" key="1">
    <source>
        <dbReference type="Pfam" id="PF01850"/>
    </source>
</evidence>
<evidence type="ECO:0000313" key="3">
    <source>
        <dbReference type="Proteomes" id="UP000244093"/>
    </source>
</evidence>
<evidence type="ECO:0000313" key="2">
    <source>
        <dbReference type="EMBL" id="PUA32513.1"/>
    </source>
</evidence>
<dbReference type="EMBL" id="NBVN01000004">
    <property type="protein sequence ID" value="PUA32513.1"/>
    <property type="molecule type" value="Genomic_DNA"/>
</dbReference>
<dbReference type="Gene3D" id="3.40.50.1010">
    <property type="entry name" value="5'-nuclease"/>
    <property type="match status" value="1"/>
</dbReference>
<protein>
    <submittedName>
        <fullName evidence="2">Twitching motility protein PilT</fullName>
    </submittedName>
</protein>